<evidence type="ECO:0000313" key="4">
    <source>
        <dbReference type="Proteomes" id="UP000094313"/>
    </source>
</evidence>
<gene>
    <name evidence="3" type="ORF">BFS30_26790</name>
</gene>
<dbReference type="InterPro" id="IPR000073">
    <property type="entry name" value="AB_hydrolase_1"/>
</dbReference>
<name>A0A1D7QPD8_9SPHI</name>
<sequence length="545" mass="61803">MNKFLLSFLLLLAPIYLNAQTVFQGTVKDQQNNPIPYCSIGVKNSRTGSLANEKGQYKLVLPDSVKNNPIIFNALGYLEKTVSLSELQNNGNIVLAEKVSTLNEVNISSTRLKEKTIGQQSRPFLTFSRMFDQNVPTIEQGNSFQLFADTRLKAYNFYIMPSSRYKQITLKLNIYSLKNDLPDQSLQNENIIFRTETTGWQHIDLSPYALRFKDQDKIALTLQLIDYVPLKDTAFIFGLSAKKTISKNLLYRYQSQGNWEASAGTFLSNLQVSYSQKGNKVVGNSTTKADTSTDLNTKTLITVYQNRAKAQKTSYGKDKNGKYVSIRDAKIYYEEYGKGDPLILLHGNGGSIADFYQQIPYLARYFRVIAVDTRAQGRSTDLSTQAYSYEQFASDLFQLTEALQLKRINILGWSDGGNTGLIFTHQHPQLVNKLVTIGANLNPKGVKEDLLAMFRKQISNNDKDTRLIKLMLEEPNISPEQLDHITQKVLIVAGSEDVILEEQTRSIAAMVKNSQLRILPNTTHYLPFEQPEELNRMVLEFLREK</sequence>
<dbReference type="Pfam" id="PF13715">
    <property type="entry name" value="CarbopepD_reg_2"/>
    <property type="match status" value="1"/>
</dbReference>
<feature type="domain" description="AB hydrolase-1" evidence="2">
    <location>
        <begin position="341"/>
        <end position="444"/>
    </location>
</feature>
<dbReference type="Pfam" id="PF00561">
    <property type="entry name" value="Abhydrolase_1"/>
    <property type="match status" value="1"/>
</dbReference>
<protein>
    <submittedName>
        <fullName evidence="3">Oxidoreductase</fullName>
    </submittedName>
</protein>
<dbReference type="KEGG" id="psty:BFS30_26790"/>
<evidence type="ECO:0000259" key="2">
    <source>
        <dbReference type="Pfam" id="PF00561"/>
    </source>
</evidence>
<evidence type="ECO:0000313" key="3">
    <source>
        <dbReference type="EMBL" id="AOM80451.1"/>
    </source>
</evidence>
<accession>A0A1D7QPD8</accession>
<evidence type="ECO:0000256" key="1">
    <source>
        <dbReference type="SAM" id="SignalP"/>
    </source>
</evidence>
<feature type="chain" id="PRO_5009099034" evidence="1">
    <location>
        <begin position="20"/>
        <end position="545"/>
    </location>
</feature>
<dbReference type="SUPFAM" id="SSF53474">
    <property type="entry name" value="alpha/beta-Hydrolases"/>
    <property type="match status" value="1"/>
</dbReference>
<dbReference type="Gene3D" id="3.40.50.1820">
    <property type="entry name" value="alpha/beta hydrolase"/>
    <property type="match status" value="1"/>
</dbReference>
<dbReference type="EMBL" id="CP017141">
    <property type="protein sequence ID" value="AOM80451.1"/>
    <property type="molecule type" value="Genomic_DNA"/>
</dbReference>
<keyword evidence="1" id="KW-0732">Signal</keyword>
<dbReference type="SUPFAM" id="SSF49464">
    <property type="entry name" value="Carboxypeptidase regulatory domain-like"/>
    <property type="match status" value="1"/>
</dbReference>
<dbReference type="OrthoDB" id="2247630at2"/>
<dbReference type="RefSeq" id="WP_069382109.1">
    <property type="nucleotide sequence ID" value="NZ_CP017141.1"/>
</dbReference>
<dbReference type="PANTHER" id="PTHR43798:SF33">
    <property type="entry name" value="HYDROLASE, PUTATIVE (AFU_ORTHOLOGUE AFUA_2G14860)-RELATED"/>
    <property type="match status" value="1"/>
</dbReference>
<dbReference type="InterPro" id="IPR050266">
    <property type="entry name" value="AB_hydrolase_sf"/>
</dbReference>
<reference evidence="3 4" key="1">
    <citation type="submission" date="2016-08" db="EMBL/GenBank/DDBJ databases">
        <authorList>
            <person name="Seilhamer J.J."/>
        </authorList>
    </citation>
    <scope>NUCLEOTIDE SEQUENCE [LARGE SCALE GENOMIC DNA]</scope>
    <source>
        <strain evidence="3 4">DX4</strain>
    </source>
</reference>
<keyword evidence="4" id="KW-1185">Reference proteome</keyword>
<dbReference type="InterPro" id="IPR029058">
    <property type="entry name" value="AB_hydrolase_fold"/>
</dbReference>
<dbReference type="Proteomes" id="UP000094313">
    <property type="component" value="Chromosome"/>
</dbReference>
<proteinExistence type="predicted"/>
<dbReference type="PANTHER" id="PTHR43798">
    <property type="entry name" value="MONOACYLGLYCEROL LIPASE"/>
    <property type="match status" value="1"/>
</dbReference>
<feature type="signal peptide" evidence="1">
    <location>
        <begin position="1"/>
        <end position="19"/>
    </location>
</feature>
<dbReference type="GO" id="GO:0016020">
    <property type="term" value="C:membrane"/>
    <property type="evidence" value="ECO:0007669"/>
    <property type="project" value="TreeGrafter"/>
</dbReference>
<dbReference type="AlphaFoldDB" id="A0A1D7QPD8"/>
<dbReference type="InterPro" id="IPR008969">
    <property type="entry name" value="CarboxyPept-like_regulatory"/>
</dbReference>
<organism evidence="3 4">
    <name type="scientific">Pedobacter steynii</name>
    <dbReference type="NCBI Taxonomy" id="430522"/>
    <lineage>
        <taxon>Bacteria</taxon>
        <taxon>Pseudomonadati</taxon>
        <taxon>Bacteroidota</taxon>
        <taxon>Sphingobacteriia</taxon>
        <taxon>Sphingobacteriales</taxon>
        <taxon>Sphingobacteriaceae</taxon>
        <taxon>Pedobacter</taxon>
    </lineage>
</organism>